<dbReference type="RefSeq" id="WP_030256028.1">
    <property type="nucleotide sequence ID" value="NZ_JBHEZZ010000013.1"/>
</dbReference>
<protein>
    <recommendedName>
        <fullName evidence="5">Class F sortase</fullName>
    </recommendedName>
</protein>
<dbReference type="EMBL" id="JBHEZZ010000013">
    <property type="protein sequence ID" value="MFC1404161.1"/>
    <property type="molecule type" value="Genomic_DNA"/>
</dbReference>
<keyword evidence="2" id="KW-1133">Transmembrane helix</keyword>
<name>A0ABV6URR2_9ACTN</name>
<feature type="transmembrane region" description="Helical" evidence="2">
    <location>
        <begin position="21"/>
        <end position="39"/>
    </location>
</feature>
<evidence type="ECO:0008006" key="5">
    <source>
        <dbReference type="Google" id="ProtNLM"/>
    </source>
</evidence>
<keyword evidence="4" id="KW-1185">Reference proteome</keyword>
<keyword evidence="2" id="KW-0472">Membrane</keyword>
<evidence type="ECO:0000256" key="2">
    <source>
        <dbReference type="SAM" id="Phobius"/>
    </source>
</evidence>
<reference evidence="3 4" key="1">
    <citation type="submission" date="2024-09" db="EMBL/GenBank/DDBJ databases">
        <authorList>
            <person name="Lee S.D."/>
        </authorList>
    </citation>
    <scope>NUCLEOTIDE SEQUENCE [LARGE SCALE GENOMIC DNA]</scope>
    <source>
        <strain evidence="3 4">N1-5</strain>
    </source>
</reference>
<evidence type="ECO:0000313" key="4">
    <source>
        <dbReference type="Proteomes" id="UP001592528"/>
    </source>
</evidence>
<proteinExistence type="predicted"/>
<organism evidence="3 4">
    <name type="scientific">Streptacidiphilus cavernicola</name>
    <dbReference type="NCBI Taxonomy" id="3342716"/>
    <lineage>
        <taxon>Bacteria</taxon>
        <taxon>Bacillati</taxon>
        <taxon>Actinomycetota</taxon>
        <taxon>Actinomycetes</taxon>
        <taxon>Kitasatosporales</taxon>
        <taxon>Streptomycetaceae</taxon>
        <taxon>Streptacidiphilus</taxon>
    </lineage>
</organism>
<accession>A0ABV6URR2</accession>
<evidence type="ECO:0000313" key="3">
    <source>
        <dbReference type="EMBL" id="MFC1404161.1"/>
    </source>
</evidence>
<gene>
    <name evidence="3" type="ORF">ACEZDJ_22985</name>
</gene>
<dbReference type="Proteomes" id="UP001592528">
    <property type="component" value="Unassembled WGS sequence"/>
</dbReference>
<sequence>MDEDEDDDRGPQRSLLMDPRLAGAGGMLLAAAALAWILTHGIHGDGGSGSGASPTSTQVGSTAPVATPR</sequence>
<evidence type="ECO:0000256" key="1">
    <source>
        <dbReference type="SAM" id="MobiDB-lite"/>
    </source>
</evidence>
<comment type="caution">
    <text evidence="3">The sequence shown here is derived from an EMBL/GenBank/DDBJ whole genome shotgun (WGS) entry which is preliminary data.</text>
</comment>
<keyword evidence="2" id="KW-0812">Transmembrane</keyword>
<feature type="region of interest" description="Disordered" evidence="1">
    <location>
        <begin position="43"/>
        <end position="69"/>
    </location>
</feature>